<accession>A0A4Y2AHG8</accession>
<dbReference type="SUPFAM" id="SSF53098">
    <property type="entry name" value="Ribonuclease H-like"/>
    <property type="match status" value="1"/>
</dbReference>
<evidence type="ECO:0000313" key="1">
    <source>
        <dbReference type="EMBL" id="GBL79180.1"/>
    </source>
</evidence>
<protein>
    <recommendedName>
        <fullName evidence="3">DUF659 domain-containing protein</fullName>
    </recommendedName>
</protein>
<reference evidence="1 2" key="1">
    <citation type="journal article" date="2019" name="Sci. Rep.">
        <title>Orb-weaving spider Araneus ventricosus genome elucidates the spidroin gene catalogue.</title>
        <authorList>
            <person name="Kono N."/>
            <person name="Nakamura H."/>
            <person name="Ohtoshi R."/>
            <person name="Moran D.A.P."/>
            <person name="Shinohara A."/>
            <person name="Yoshida Y."/>
            <person name="Fujiwara M."/>
            <person name="Mori M."/>
            <person name="Tomita M."/>
            <person name="Arakawa K."/>
        </authorList>
    </citation>
    <scope>NUCLEOTIDE SEQUENCE [LARGE SCALE GENOMIC DNA]</scope>
</reference>
<evidence type="ECO:0008006" key="3">
    <source>
        <dbReference type="Google" id="ProtNLM"/>
    </source>
</evidence>
<comment type="caution">
    <text evidence="1">The sequence shown here is derived from an EMBL/GenBank/DDBJ whole genome shotgun (WGS) entry which is preliminary data.</text>
</comment>
<dbReference type="Proteomes" id="UP000499080">
    <property type="component" value="Unassembled WGS sequence"/>
</dbReference>
<dbReference type="AlphaFoldDB" id="A0A4Y2AHG8"/>
<name>A0A4Y2AHG8_ARAVE</name>
<dbReference type="InterPro" id="IPR012337">
    <property type="entry name" value="RNaseH-like_sf"/>
</dbReference>
<dbReference type="EMBL" id="BGPR01000018">
    <property type="protein sequence ID" value="GBL79180.1"/>
    <property type="molecule type" value="Genomic_DNA"/>
</dbReference>
<organism evidence="1 2">
    <name type="scientific">Araneus ventricosus</name>
    <name type="common">Orbweaver spider</name>
    <name type="synonym">Epeira ventricosa</name>
    <dbReference type="NCBI Taxonomy" id="182803"/>
    <lineage>
        <taxon>Eukaryota</taxon>
        <taxon>Metazoa</taxon>
        <taxon>Ecdysozoa</taxon>
        <taxon>Arthropoda</taxon>
        <taxon>Chelicerata</taxon>
        <taxon>Arachnida</taxon>
        <taxon>Araneae</taxon>
        <taxon>Araneomorphae</taxon>
        <taxon>Entelegynae</taxon>
        <taxon>Araneoidea</taxon>
        <taxon>Araneidae</taxon>
        <taxon>Araneus</taxon>
    </lineage>
</organism>
<evidence type="ECO:0000313" key="2">
    <source>
        <dbReference type="Proteomes" id="UP000499080"/>
    </source>
</evidence>
<keyword evidence="2" id="KW-1185">Reference proteome</keyword>
<gene>
    <name evidence="1" type="ORF">AVEN_92419_1</name>
</gene>
<dbReference type="OrthoDB" id="6427447at2759"/>
<proteinExistence type="predicted"/>
<sequence>MFTEKSIKLTEEKYKAKVVSVVADNENKMDKLHQLLIKERSGLIVYGYTAHWLNLLAQDTSPAAIIKHVVEMQKYFKNHHQPAGWLKELPDSIKPQLPNETRWNSQTQCISTFIKNRLAYLNIYKYSKSLTNRHARETPISGYLKSPDS</sequence>